<reference evidence="18" key="1">
    <citation type="journal article" date="2022" name="G3 (Bethesda)">
        <title>High quality genome of the basidiomycete yeast Dioszegia hungarica PDD-24b-2 isolated from cloud water.</title>
        <authorList>
            <person name="Jarrige D."/>
            <person name="Haridas S."/>
            <person name="Bleykasten-Grosshans C."/>
            <person name="Joly M."/>
            <person name="Nadalig T."/>
            <person name="Sancelme M."/>
            <person name="Vuilleumier S."/>
            <person name="Grigoriev I.V."/>
            <person name="Amato P."/>
            <person name="Bringel F."/>
        </authorList>
    </citation>
    <scope>NUCLEOTIDE SEQUENCE</scope>
    <source>
        <strain evidence="18">PDD-24b-2</strain>
    </source>
</reference>
<dbReference type="GO" id="GO:0006886">
    <property type="term" value="P:intracellular protein transport"/>
    <property type="evidence" value="ECO:0007669"/>
    <property type="project" value="UniProtKB-UniRule"/>
</dbReference>
<dbReference type="Pfam" id="PF04053">
    <property type="entry name" value="B-prop_COPA_B_2nd"/>
    <property type="match status" value="1"/>
</dbReference>
<protein>
    <recommendedName>
        <fullName evidence="13">Coatomer subunit beta'</fullName>
    </recommendedName>
</protein>
<dbReference type="RefSeq" id="XP_052947578.1">
    <property type="nucleotide sequence ID" value="XM_053091870.1"/>
</dbReference>
<organism evidence="18 19">
    <name type="scientific">Dioszegia hungarica</name>
    <dbReference type="NCBI Taxonomy" id="4972"/>
    <lineage>
        <taxon>Eukaryota</taxon>
        <taxon>Fungi</taxon>
        <taxon>Dikarya</taxon>
        <taxon>Basidiomycota</taxon>
        <taxon>Agaricomycotina</taxon>
        <taxon>Tremellomycetes</taxon>
        <taxon>Tremellales</taxon>
        <taxon>Bulleribasidiaceae</taxon>
        <taxon>Dioszegia</taxon>
    </lineage>
</organism>
<dbReference type="InterPro" id="IPR036322">
    <property type="entry name" value="WD40_repeat_dom_sf"/>
</dbReference>
<evidence type="ECO:0000256" key="6">
    <source>
        <dbReference type="ARBA" id="ARBA00022737"/>
    </source>
</evidence>
<dbReference type="EMBL" id="JAKWFO010000003">
    <property type="protein sequence ID" value="KAI9637801.1"/>
    <property type="molecule type" value="Genomic_DNA"/>
</dbReference>
<dbReference type="InterPro" id="IPR020472">
    <property type="entry name" value="WD40_PAC1"/>
</dbReference>
<comment type="similarity">
    <text evidence="2 13">Belongs to the WD repeat COPB2 family.</text>
</comment>
<dbReference type="GO" id="GO:0005198">
    <property type="term" value="F:structural molecule activity"/>
    <property type="evidence" value="ECO:0007669"/>
    <property type="project" value="UniProtKB-UniRule"/>
</dbReference>
<dbReference type="PROSITE" id="PS50082">
    <property type="entry name" value="WD_REPEATS_2"/>
    <property type="match status" value="5"/>
</dbReference>
<dbReference type="Proteomes" id="UP001164286">
    <property type="component" value="Unassembled WGS sequence"/>
</dbReference>
<evidence type="ECO:0000256" key="15">
    <source>
        <dbReference type="SAM" id="MobiDB-lite"/>
    </source>
</evidence>
<dbReference type="InterPro" id="IPR001680">
    <property type="entry name" value="WD40_rpt"/>
</dbReference>
<evidence type="ECO:0000256" key="12">
    <source>
        <dbReference type="ARBA" id="ARBA00025536"/>
    </source>
</evidence>
<sequence length="902" mass="99495">MLLDITRKLLARSDRVKSVDFHPTEPHVICGLYNGQVKIWNYETQTDLKTFEVTDVPVRCVKYIARKNWFVSGSDDFQLRVYNISTGEKITSFEAHPDYIRCLTVHPTLSLVLTGSDDMTIKCWDWDKGWRCVQIFEGHTHYIMALAINPKDPQTFASACLDHTVKVWSLGNPVPNFSLDAHEKGVNYVDYYHGGDRPYIVTTGDDRLVKIWDYHSKSCVQTLESHTANVSFAIFHPSLPILLSGSEDGTVKIWHSSTYRLETTLSYGLERAWCVAYRRSGNEVAIGYDEGAVVVKLGRDEPAVSMDTSGKIVYARNTEILTANVSNVGADGETVEDGQRLSIPLRDLGTTEVYPQSLQHSPNGRFVTVCGDGEYIIYTALAWRNKAFGSGTSFAWATDSNTYAVQEGKSKIRVYRSFKERPGFIKSSGSWAVEGVHGGPLLAARGNGFVMFWDWETGAIVRRIEVDATNVSWSQSGELVAITAEDSFYILRFDREAYNARLDSGEMIGDEGVEEAFDVVADISESVKTCKWVGDCFIYTNASNRLSYLIGDQPHVINHFDQGIYLLGYLPAHNRIYVTNKDMSIMSYSLSLAVVEYQSAILRGDMAAAEGLLETIPAEQRNRVARFLEGQDLKELALSVSTDPDHRFDLAISLNDLETALTLVREAPEAGSQAKWKLVGDKALSAWQMDLAQEAFEKAGDLPALLLLFTSLSDRSGMERLAKLALARGQNNIAFATFLQLGDSASCIDLLSKTGRLPEAALFARTYAPHLAAGVVKAWKAELVEAGKQKVAETIADPEEDGELFPERERETSGNSNSEGSGVMVEKADVEMEDPAPAEEEAGAQGVVEEVKEKVKETVVEPVEGLVEKVKDLVVGETKEADIPAEAPAPSGGGKKKGGKKK</sequence>
<dbReference type="InterPro" id="IPR015943">
    <property type="entry name" value="WD40/YVTN_repeat-like_dom_sf"/>
</dbReference>
<evidence type="ECO:0000256" key="8">
    <source>
        <dbReference type="ARBA" id="ARBA00022927"/>
    </source>
</evidence>
<dbReference type="SMART" id="SM00320">
    <property type="entry name" value="WD40"/>
    <property type="match status" value="7"/>
</dbReference>
<dbReference type="Pfam" id="PF00400">
    <property type="entry name" value="WD40"/>
    <property type="match status" value="6"/>
</dbReference>
<keyword evidence="9 13" id="KW-0333">Golgi apparatus</keyword>
<comment type="function">
    <text evidence="12 13">The coatomer is a cytosolic protein complex that binds to dilysine motifs and reversibly associates with Golgi non-clathrin-coated vesicles, which further mediate biosynthetic protein transport from the ER, via the Golgi up to the trans Golgi network. Coatomer complex is required for budding from Golgi membranes, and is essential for the retrograde Golgi-to-ER transport of dilysine-tagged proteins.</text>
</comment>
<keyword evidence="3 13" id="KW-0813">Transport</keyword>
<evidence type="ECO:0000256" key="2">
    <source>
        <dbReference type="ARBA" id="ARBA00010844"/>
    </source>
</evidence>
<dbReference type="GO" id="GO:0006891">
    <property type="term" value="P:intra-Golgi vesicle-mediated transport"/>
    <property type="evidence" value="ECO:0007669"/>
    <property type="project" value="TreeGrafter"/>
</dbReference>
<evidence type="ECO:0000259" key="17">
    <source>
        <dbReference type="Pfam" id="PF23953"/>
    </source>
</evidence>
<evidence type="ECO:0000256" key="7">
    <source>
        <dbReference type="ARBA" id="ARBA00022892"/>
    </source>
</evidence>
<evidence type="ECO:0000256" key="1">
    <source>
        <dbReference type="ARBA" id="ARBA00004347"/>
    </source>
</evidence>
<feature type="region of interest" description="Disordered" evidence="15">
    <location>
        <begin position="795"/>
        <end position="823"/>
    </location>
</feature>
<keyword evidence="5 14" id="KW-0853">WD repeat</keyword>
<accession>A0AA38LXU4</accession>
<dbReference type="GO" id="GO:0030126">
    <property type="term" value="C:COPI vesicle coat"/>
    <property type="evidence" value="ECO:0007669"/>
    <property type="project" value="TreeGrafter"/>
</dbReference>
<keyword evidence="10 13" id="KW-0472">Membrane</keyword>
<evidence type="ECO:0000256" key="4">
    <source>
        <dbReference type="ARBA" id="ARBA00022490"/>
    </source>
</evidence>
<keyword evidence="7 13" id="KW-0931">ER-Golgi transport</keyword>
<dbReference type="GeneID" id="77731075"/>
<evidence type="ECO:0000256" key="5">
    <source>
        <dbReference type="ARBA" id="ARBA00022574"/>
    </source>
</evidence>
<evidence type="ECO:0000256" key="9">
    <source>
        <dbReference type="ARBA" id="ARBA00023034"/>
    </source>
</evidence>
<comment type="subcellular location">
    <subcellularLocation>
        <location evidence="1 13">Cytoplasmic vesicle</location>
        <location evidence="1 13">COPI-coated vesicle membrane</location>
        <topology evidence="1 13">Peripheral membrane protein</topology>
        <orientation evidence="1 13">Cytoplasmic side</orientation>
    </subcellularLocation>
    <subcellularLocation>
        <location evidence="13">Golgi apparatus membrane</location>
        <topology evidence="13">Peripheral membrane protein</topology>
        <orientation evidence="13">Cytoplasmic side</orientation>
    </subcellularLocation>
    <text evidence="13">The coatomer is cytoplasmic or polymerized on the cytoplasmic side of the Golgi, as well as on the vesicles/buds originating from it.</text>
</comment>
<dbReference type="FunFam" id="1.25.40.470:FF:000001">
    <property type="entry name" value="Coatomer subunit beta"/>
    <property type="match status" value="1"/>
</dbReference>
<comment type="subunit">
    <text evidence="13">Oligomeric complex that consists of at least the alpha, beta, beta', gamma, delta, epsilon and zeta subunits.</text>
</comment>
<feature type="region of interest" description="Disordered" evidence="15">
    <location>
        <begin position="878"/>
        <end position="902"/>
    </location>
</feature>
<dbReference type="InterPro" id="IPR050844">
    <property type="entry name" value="Coatomer_complex_subunit"/>
</dbReference>
<evidence type="ECO:0000259" key="16">
    <source>
        <dbReference type="Pfam" id="PF04053"/>
    </source>
</evidence>
<dbReference type="InterPro" id="IPR006692">
    <property type="entry name" value="Beta-prop_COPA/B_2nd"/>
</dbReference>
<dbReference type="FunFam" id="2.130.10.10:FF:000016">
    <property type="entry name" value="Coatomer alpha subunit, putative"/>
    <property type="match status" value="1"/>
</dbReference>
<evidence type="ECO:0000256" key="10">
    <source>
        <dbReference type="ARBA" id="ARBA00023136"/>
    </source>
</evidence>
<dbReference type="Gene3D" id="2.130.10.10">
    <property type="entry name" value="YVTN repeat-like/Quinoprotein amine dehydrogenase"/>
    <property type="match status" value="2"/>
</dbReference>
<keyword evidence="8 13" id="KW-0653">Protein transport</keyword>
<evidence type="ECO:0000256" key="3">
    <source>
        <dbReference type="ARBA" id="ARBA00022448"/>
    </source>
</evidence>
<dbReference type="PANTHER" id="PTHR19876">
    <property type="entry name" value="COATOMER"/>
    <property type="match status" value="1"/>
</dbReference>
<dbReference type="GO" id="GO:0006888">
    <property type="term" value="P:endoplasmic reticulum to Golgi vesicle-mediated transport"/>
    <property type="evidence" value="ECO:0007669"/>
    <property type="project" value="TreeGrafter"/>
</dbReference>
<dbReference type="GO" id="GO:0006890">
    <property type="term" value="P:retrograde vesicle-mediated transport, Golgi to endoplasmic reticulum"/>
    <property type="evidence" value="ECO:0007669"/>
    <property type="project" value="TreeGrafter"/>
</dbReference>
<dbReference type="InterPro" id="IPR056176">
    <property type="entry name" value="TPR_COPA_B"/>
</dbReference>
<dbReference type="GO" id="GO:0000139">
    <property type="term" value="C:Golgi membrane"/>
    <property type="evidence" value="ECO:0007669"/>
    <property type="project" value="UniProtKB-SubCell"/>
</dbReference>
<name>A0AA38LXU4_9TREE</name>
<feature type="repeat" description="WD" evidence="14">
    <location>
        <begin position="9"/>
        <end position="50"/>
    </location>
</feature>
<comment type="caution">
    <text evidence="18">The sequence shown here is derived from an EMBL/GenBank/DDBJ whole genome shotgun (WGS) entry which is preliminary data.</text>
</comment>
<dbReference type="Gene3D" id="1.25.40.470">
    <property type="match status" value="1"/>
</dbReference>
<feature type="repeat" description="WD" evidence="14">
    <location>
        <begin position="223"/>
        <end position="264"/>
    </location>
</feature>
<dbReference type="Pfam" id="PF23953">
    <property type="entry name" value="TPR_COPA_B"/>
    <property type="match status" value="1"/>
</dbReference>
<dbReference type="PROSITE" id="PS50294">
    <property type="entry name" value="WD_REPEATS_REGION"/>
    <property type="match status" value="3"/>
</dbReference>
<evidence type="ECO:0000313" key="18">
    <source>
        <dbReference type="EMBL" id="KAI9637801.1"/>
    </source>
</evidence>
<feature type="domain" description="COPA/B TPR" evidence="17">
    <location>
        <begin position="597"/>
        <end position="780"/>
    </location>
</feature>
<dbReference type="AlphaFoldDB" id="A0AA38LXU4"/>
<proteinExistence type="inferred from homology"/>
<dbReference type="PANTHER" id="PTHR19876:SF2">
    <property type="entry name" value="COATOMER SUBUNIT BETA"/>
    <property type="match status" value="1"/>
</dbReference>
<feature type="compositionally biased region" description="Low complexity" evidence="15">
    <location>
        <begin position="813"/>
        <end position="822"/>
    </location>
</feature>
<dbReference type="CDD" id="cd22947">
    <property type="entry name" value="Coatomer_WDAD_beta-like"/>
    <property type="match status" value="1"/>
</dbReference>
<feature type="domain" description="COPA/B second beta-propeller" evidence="16">
    <location>
        <begin position="322"/>
        <end position="580"/>
    </location>
</feature>
<keyword evidence="4 13" id="KW-0963">Cytoplasm</keyword>
<dbReference type="CDD" id="cd00200">
    <property type="entry name" value="WD40"/>
    <property type="match status" value="1"/>
</dbReference>
<gene>
    <name evidence="18" type="ORF">MKK02DRAFT_42172</name>
</gene>
<dbReference type="PIRSF" id="PIRSF005567">
    <property type="entry name" value="Coatomer_beta'_subunit"/>
    <property type="match status" value="1"/>
</dbReference>
<dbReference type="PRINTS" id="PR00320">
    <property type="entry name" value="GPROTEINBRPT"/>
</dbReference>
<keyword evidence="19" id="KW-1185">Reference proteome</keyword>
<feature type="repeat" description="WD" evidence="14">
    <location>
        <begin position="93"/>
        <end position="125"/>
    </location>
</feature>
<dbReference type="SUPFAM" id="SSF51004">
    <property type="entry name" value="C-terminal (heme d1) domain of cytochrome cd1-nitrite reductase"/>
    <property type="match status" value="1"/>
</dbReference>
<evidence type="ECO:0000313" key="19">
    <source>
        <dbReference type="Proteomes" id="UP001164286"/>
    </source>
</evidence>
<dbReference type="InterPro" id="IPR011048">
    <property type="entry name" value="Haem_d1_sf"/>
</dbReference>
<feature type="repeat" description="WD" evidence="14">
    <location>
        <begin position="136"/>
        <end position="170"/>
    </location>
</feature>
<evidence type="ECO:0000256" key="13">
    <source>
        <dbReference type="PIRNR" id="PIRNR005567"/>
    </source>
</evidence>
<dbReference type="SUPFAM" id="SSF50978">
    <property type="entry name" value="WD40 repeat-like"/>
    <property type="match status" value="1"/>
</dbReference>
<keyword evidence="6" id="KW-0677">Repeat</keyword>
<evidence type="ECO:0000256" key="11">
    <source>
        <dbReference type="ARBA" id="ARBA00023329"/>
    </source>
</evidence>
<dbReference type="InterPro" id="IPR016453">
    <property type="entry name" value="COPB2"/>
</dbReference>
<feature type="repeat" description="WD" evidence="14">
    <location>
        <begin position="179"/>
        <end position="222"/>
    </location>
</feature>
<keyword evidence="11 13" id="KW-0968">Cytoplasmic vesicle</keyword>
<evidence type="ECO:0000256" key="14">
    <source>
        <dbReference type="PROSITE-ProRule" id="PRU00221"/>
    </source>
</evidence>